<organism evidence="1 2">
    <name type="scientific">Inhella proteolytica</name>
    <dbReference type="NCBI Taxonomy" id="2795029"/>
    <lineage>
        <taxon>Bacteria</taxon>
        <taxon>Pseudomonadati</taxon>
        <taxon>Pseudomonadota</taxon>
        <taxon>Betaproteobacteria</taxon>
        <taxon>Burkholderiales</taxon>
        <taxon>Sphaerotilaceae</taxon>
        <taxon>Inhella</taxon>
    </lineage>
</organism>
<dbReference type="AlphaFoldDB" id="A0A931J927"/>
<dbReference type="InterPro" id="IPR000801">
    <property type="entry name" value="Esterase-like"/>
</dbReference>
<proteinExistence type="predicted"/>
<dbReference type="Pfam" id="PF00756">
    <property type="entry name" value="Esterase"/>
    <property type="match status" value="1"/>
</dbReference>
<dbReference type="InterPro" id="IPR050583">
    <property type="entry name" value="Mycobacterial_A85_antigen"/>
</dbReference>
<dbReference type="EMBL" id="JAEDAK010000011">
    <property type="protein sequence ID" value="MBH9578340.1"/>
    <property type="molecule type" value="Genomic_DNA"/>
</dbReference>
<dbReference type="PANTHER" id="PTHR48098">
    <property type="entry name" value="ENTEROCHELIN ESTERASE-RELATED"/>
    <property type="match status" value="1"/>
</dbReference>
<dbReference type="PANTHER" id="PTHR48098:SF6">
    <property type="entry name" value="FERRI-BACILLIBACTIN ESTERASE BESA"/>
    <property type="match status" value="1"/>
</dbReference>
<dbReference type="Proteomes" id="UP000613266">
    <property type="component" value="Unassembled WGS sequence"/>
</dbReference>
<protein>
    <submittedName>
        <fullName evidence="1">Alpha/beta hydrolase</fullName>
    </submittedName>
</protein>
<reference evidence="1" key="1">
    <citation type="submission" date="2020-12" db="EMBL/GenBank/DDBJ databases">
        <title>The genome sequence of Inhella sp. 1Y17.</title>
        <authorList>
            <person name="Liu Y."/>
        </authorList>
    </citation>
    <scope>NUCLEOTIDE SEQUENCE</scope>
    <source>
        <strain evidence="1">1Y17</strain>
    </source>
</reference>
<dbReference type="Gene3D" id="3.40.50.1820">
    <property type="entry name" value="alpha/beta hydrolase"/>
    <property type="match status" value="1"/>
</dbReference>
<dbReference type="SUPFAM" id="SSF53474">
    <property type="entry name" value="alpha/beta-Hydrolases"/>
    <property type="match status" value="1"/>
</dbReference>
<keyword evidence="2" id="KW-1185">Reference proteome</keyword>
<evidence type="ECO:0000313" key="1">
    <source>
        <dbReference type="EMBL" id="MBH9578340.1"/>
    </source>
</evidence>
<name>A0A931J927_9BURK</name>
<dbReference type="RefSeq" id="WP_198112110.1">
    <property type="nucleotide sequence ID" value="NZ_JAEDAK010000011.1"/>
</dbReference>
<evidence type="ECO:0000313" key="2">
    <source>
        <dbReference type="Proteomes" id="UP000613266"/>
    </source>
</evidence>
<gene>
    <name evidence="1" type="ORF">I7X39_15725</name>
</gene>
<dbReference type="GO" id="GO:0016787">
    <property type="term" value="F:hydrolase activity"/>
    <property type="evidence" value="ECO:0007669"/>
    <property type="project" value="UniProtKB-KW"/>
</dbReference>
<keyword evidence="1" id="KW-0378">Hydrolase</keyword>
<comment type="caution">
    <text evidence="1">The sequence shown here is derived from an EMBL/GenBank/DDBJ whole genome shotgun (WGS) entry which is preliminary data.</text>
</comment>
<sequence>MQRRALLGLLPGAAWAQTRLSTVDRNRLQLLGPWAMPGLGRQRGVRVYLPPSYLLDPSRQFPVIYFHDGQNVFDEATSYAGEWGADETLDRLAAQTGFEAIAVAIDHGGEQRLRELNPWDQQGQGAGEGWAYLRFIVEVVKPLIDARFRTQRGAAHTAMVGSSMGGLITHAALHRHREVFGLGAVFSPSFWVAPGAFDLPELMPLRPGQRIYLYAGTEESPELVPQCRRMAALQRAQGAAVQLQVTAGAGHNEAAWRKALPMALYWLFELG</sequence>
<accession>A0A931J927</accession>
<dbReference type="InterPro" id="IPR029058">
    <property type="entry name" value="AB_hydrolase_fold"/>
</dbReference>